<dbReference type="CDD" id="cd05289">
    <property type="entry name" value="MDR_like_2"/>
    <property type="match status" value="1"/>
</dbReference>
<dbReference type="InterPro" id="IPR013154">
    <property type="entry name" value="ADH-like_N"/>
</dbReference>
<keyword evidence="4" id="KW-1185">Reference proteome</keyword>
<dbReference type="Pfam" id="PF13602">
    <property type="entry name" value="ADH_zinc_N_2"/>
    <property type="match status" value="1"/>
</dbReference>
<evidence type="ECO:0000313" key="3">
    <source>
        <dbReference type="EMBL" id="NEM99311.1"/>
    </source>
</evidence>
<dbReference type="AlphaFoldDB" id="A0A6B3M147"/>
<organism evidence="3 4">
    <name type="scientific">Pontibacter burrus</name>
    <dbReference type="NCBI Taxonomy" id="2704466"/>
    <lineage>
        <taxon>Bacteria</taxon>
        <taxon>Pseudomonadati</taxon>
        <taxon>Bacteroidota</taxon>
        <taxon>Cytophagia</taxon>
        <taxon>Cytophagales</taxon>
        <taxon>Hymenobacteraceae</taxon>
        <taxon>Pontibacter</taxon>
    </lineage>
</organism>
<reference evidence="3 4" key="1">
    <citation type="submission" date="2020-02" db="EMBL/GenBank/DDBJ databases">
        <authorList>
            <person name="Kim M.K."/>
        </authorList>
    </citation>
    <scope>NUCLEOTIDE SEQUENCE [LARGE SCALE GENOMIC DNA]</scope>
    <source>
        <strain evidence="3 4">BT327</strain>
    </source>
</reference>
<dbReference type="SMART" id="SM00829">
    <property type="entry name" value="PKS_ER"/>
    <property type="match status" value="1"/>
</dbReference>
<dbReference type="PANTHER" id="PTHR11695:SF294">
    <property type="entry name" value="RETICULON-4-INTERACTING PROTEIN 1, MITOCHONDRIAL"/>
    <property type="match status" value="1"/>
</dbReference>
<dbReference type="EMBL" id="JAAGWD010000008">
    <property type="protein sequence ID" value="NEM99311.1"/>
    <property type="molecule type" value="Genomic_DNA"/>
</dbReference>
<dbReference type="PROSITE" id="PS01162">
    <property type="entry name" value="QOR_ZETA_CRYSTAL"/>
    <property type="match status" value="1"/>
</dbReference>
<dbReference type="PANTHER" id="PTHR11695">
    <property type="entry name" value="ALCOHOL DEHYDROGENASE RELATED"/>
    <property type="match status" value="1"/>
</dbReference>
<dbReference type="Gene3D" id="3.90.180.10">
    <property type="entry name" value="Medium-chain alcohol dehydrogenases, catalytic domain"/>
    <property type="match status" value="1"/>
</dbReference>
<dbReference type="SUPFAM" id="SSF51735">
    <property type="entry name" value="NAD(P)-binding Rossmann-fold domains"/>
    <property type="match status" value="1"/>
</dbReference>
<comment type="caution">
    <text evidence="3">The sequence shown here is derived from an EMBL/GenBank/DDBJ whole genome shotgun (WGS) entry which is preliminary data.</text>
</comment>
<dbReference type="InterPro" id="IPR011032">
    <property type="entry name" value="GroES-like_sf"/>
</dbReference>
<feature type="domain" description="Enoyl reductase (ER)" evidence="2">
    <location>
        <begin position="10"/>
        <end position="311"/>
    </location>
</feature>
<dbReference type="GO" id="GO:0016491">
    <property type="term" value="F:oxidoreductase activity"/>
    <property type="evidence" value="ECO:0007669"/>
    <property type="project" value="UniProtKB-KW"/>
</dbReference>
<keyword evidence="1" id="KW-0560">Oxidoreductase</keyword>
<name>A0A6B3M147_9BACT</name>
<dbReference type="Proteomes" id="UP000474777">
    <property type="component" value="Unassembled WGS sequence"/>
</dbReference>
<evidence type="ECO:0000259" key="2">
    <source>
        <dbReference type="SMART" id="SM00829"/>
    </source>
</evidence>
<dbReference type="Gene3D" id="3.40.50.720">
    <property type="entry name" value="NAD(P)-binding Rossmann-like Domain"/>
    <property type="match status" value="1"/>
</dbReference>
<dbReference type="SUPFAM" id="SSF50129">
    <property type="entry name" value="GroES-like"/>
    <property type="match status" value="1"/>
</dbReference>
<dbReference type="GO" id="GO:0008270">
    <property type="term" value="F:zinc ion binding"/>
    <property type="evidence" value="ECO:0007669"/>
    <property type="project" value="InterPro"/>
</dbReference>
<dbReference type="RefSeq" id="WP_163916359.1">
    <property type="nucleotide sequence ID" value="NZ_JAAGWD010000008.1"/>
</dbReference>
<dbReference type="Pfam" id="PF08240">
    <property type="entry name" value="ADH_N"/>
    <property type="match status" value="1"/>
</dbReference>
<dbReference type="InterPro" id="IPR050700">
    <property type="entry name" value="YIM1/Zinc_Alcohol_DH_Fams"/>
</dbReference>
<accession>A0A6B3M147</accession>
<gene>
    <name evidence="3" type="ORF">GXP69_16545</name>
</gene>
<protein>
    <submittedName>
        <fullName evidence="3">NADP-dependent oxidoreductase</fullName>
    </submittedName>
</protein>
<proteinExistence type="predicted"/>
<dbReference type="InterPro" id="IPR002364">
    <property type="entry name" value="Quin_OxRdtase/zeta-crystal_CS"/>
</dbReference>
<dbReference type="InterPro" id="IPR036291">
    <property type="entry name" value="NAD(P)-bd_dom_sf"/>
</dbReference>
<evidence type="ECO:0000313" key="4">
    <source>
        <dbReference type="Proteomes" id="UP000474777"/>
    </source>
</evidence>
<evidence type="ECO:0000256" key="1">
    <source>
        <dbReference type="ARBA" id="ARBA00023002"/>
    </source>
</evidence>
<sequence length="314" mass="34265">MKAFVVNEPGAPESLQLTELDTPIIKDDEVLVKVRAISINPVDTKTREGKSLYNTLKETEPVILGWDISGEVVEAGEKVTYFKPGDEVFGMVNFPGHGRAYAEYVAAPEAHLAHKPANIPHHEAAAATLAALTAWQVLVNEADIQPGQRVLVHAAAGGVGHFAVQIAKYFKAFVIGTASKENHDFIMNMGADEQIDYNEYKVEDVVMDADIVLDSLGEENSLRSLKCLKEGGKLISILGGAKEAVQEEAKKRNIEAKNYLVHSSGEDMAKIADLMSQGKLTAHVSHVYDFEDIAKAHEQVETRKTRGKVIVHVS</sequence>
<dbReference type="InterPro" id="IPR020843">
    <property type="entry name" value="ER"/>
</dbReference>